<dbReference type="InterPro" id="IPR006816">
    <property type="entry name" value="ELMO_dom"/>
</dbReference>
<proteinExistence type="predicted"/>
<evidence type="ECO:0000256" key="2">
    <source>
        <dbReference type="SAM" id="Phobius"/>
    </source>
</evidence>
<organism evidence="4 5">
    <name type="scientific">Geranomyces variabilis</name>
    <dbReference type="NCBI Taxonomy" id="109894"/>
    <lineage>
        <taxon>Eukaryota</taxon>
        <taxon>Fungi</taxon>
        <taxon>Fungi incertae sedis</taxon>
        <taxon>Chytridiomycota</taxon>
        <taxon>Chytridiomycota incertae sedis</taxon>
        <taxon>Chytridiomycetes</taxon>
        <taxon>Spizellomycetales</taxon>
        <taxon>Powellomycetaceae</taxon>
        <taxon>Geranomyces</taxon>
    </lineage>
</organism>
<dbReference type="InterPro" id="IPR050868">
    <property type="entry name" value="ELMO_domain-containing"/>
</dbReference>
<dbReference type="PROSITE" id="PS51335">
    <property type="entry name" value="ELMO"/>
    <property type="match status" value="1"/>
</dbReference>
<keyword evidence="5" id="KW-1185">Reference proteome</keyword>
<dbReference type="AlphaFoldDB" id="A0AAD5XTK4"/>
<evidence type="ECO:0000313" key="4">
    <source>
        <dbReference type="EMBL" id="KAJ3180475.1"/>
    </source>
</evidence>
<dbReference type="Pfam" id="PF04727">
    <property type="entry name" value="ELMO_CED12"/>
    <property type="match status" value="1"/>
</dbReference>
<feature type="transmembrane region" description="Helical" evidence="2">
    <location>
        <begin position="299"/>
        <end position="322"/>
    </location>
</feature>
<keyword evidence="2" id="KW-0812">Transmembrane</keyword>
<feature type="region of interest" description="Disordered" evidence="1">
    <location>
        <begin position="86"/>
        <end position="107"/>
    </location>
</feature>
<reference evidence="4" key="1">
    <citation type="submission" date="2020-05" db="EMBL/GenBank/DDBJ databases">
        <title>Phylogenomic resolution of chytrid fungi.</title>
        <authorList>
            <person name="Stajich J.E."/>
            <person name="Amses K."/>
            <person name="Simmons R."/>
            <person name="Seto K."/>
            <person name="Myers J."/>
            <person name="Bonds A."/>
            <person name="Quandt C.A."/>
            <person name="Barry K."/>
            <person name="Liu P."/>
            <person name="Grigoriev I."/>
            <person name="Longcore J.E."/>
            <person name="James T.Y."/>
        </authorList>
    </citation>
    <scope>NUCLEOTIDE SEQUENCE</scope>
    <source>
        <strain evidence="4">JEL0379</strain>
    </source>
</reference>
<evidence type="ECO:0000313" key="5">
    <source>
        <dbReference type="Proteomes" id="UP001212152"/>
    </source>
</evidence>
<dbReference type="Proteomes" id="UP001212152">
    <property type="component" value="Unassembled WGS sequence"/>
</dbReference>
<dbReference type="PANTHER" id="PTHR12771">
    <property type="entry name" value="ENGULFMENT AND CELL MOTILITY"/>
    <property type="match status" value="1"/>
</dbReference>
<protein>
    <recommendedName>
        <fullName evidence="3">ELMO domain-containing protein</fullName>
    </recommendedName>
</protein>
<keyword evidence="2" id="KW-0472">Membrane</keyword>
<dbReference type="EMBL" id="JADGJQ010000016">
    <property type="protein sequence ID" value="KAJ3180475.1"/>
    <property type="molecule type" value="Genomic_DNA"/>
</dbReference>
<evidence type="ECO:0000256" key="1">
    <source>
        <dbReference type="SAM" id="MobiDB-lite"/>
    </source>
</evidence>
<evidence type="ECO:0000259" key="3">
    <source>
        <dbReference type="PROSITE" id="PS51335"/>
    </source>
</evidence>
<name>A0AAD5XTK4_9FUNG</name>
<sequence length="372" mass="41259">MTSPVLREPRRSAAGYDRLSENVAKLSTFVRGRGKKTTAPVDLMPVLLALLKAVKAVVRYLTGTTELFRLCDRVLEDRRRGRLRIEGVAGPSGRSSGEPTSRVVGSLAPPAEGDLVERIDRCLAYSTKLTSERKAMDSGTLDVDSVVQGILVAKMFPKAGDPNTPQAKLFRECVDRIVETSQLINQLTARAATKFESGDPDHVAQLFTLWDLALPTQPRPPRESELWLKLGFQGRDPATDFRGMGLLGLDNLVFFAQRHPRSMKRMLEISHHPKAWFSLAIVGINMTSFALHQLRKRRLYSLTTALSLGATATAFAEFYSYLMDAFATTWAAHGEAVTVMDFPRVFKAFRKTVKKDLRAGRLLVLNTAAGLR</sequence>
<gene>
    <name evidence="4" type="ORF">HDU87_001984</name>
</gene>
<keyword evidence="2" id="KW-1133">Transmembrane helix</keyword>
<comment type="caution">
    <text evidence="4">The sequence shown here is derived from an EMBL/GenBank/DDBJ whole genome shotgun (WGS) entry which is preliminary data.</text>
</comment>
<accession>A0AAD5XTK4</accession>
<feature type="transmembrane region" description="Helical" evidence="2">
    <location>
        <begin position="275"/>
        <end position="292"/>
    </location>
</feature>
<feature type="domain" description="ELMO" evidence="3">
    <location>
        <begin position="201"/>
        <end position="357"/>
    </location>
</feature>